<evidence type="ECO:0000256" key="5">
    <source>
        <dbReference type="SAM" id="SignalP"/>
    </source>
</evidence>
<dbReference type="GO" id="GO:0015276">
    <property type="term" value="F:ligand-gated monoatomic ion channel activity"/>
    <property type="evidence" value="ECO:0007669"/>
    <property type="project" value="InterPro"/>
</dbReference>
<feature type="signal peptide" evidence="5">
    <location>
        <begin position="1"/>
        <end position="27"/>
    </location>
</feature>
<dbReference type="InterPro" id="IPR018313">
    <property type="entry name" value="SBP_3_CS"/>
</dbReference>
<feature type="chain" id="PRO_5017777601" evidence="5">
    <location>
        <begin position="28"/>
        <end position="251"/>
    </location>
</feature>
<keyword evidence="3 5" id="KW-0732">Signal</keyword>
<evidence type="ECO:0000256" key="2">
    <source>
        <dbReference type="ARBA" id="ARBA00010333"/>
    </source>
</evidence>
<keyword evidence="9" id="KW-1185">Reference proteome</keyword>
<comment type="similarity">
    <text evidence="2 4">Belongs to the bacterial solute-binding protein 3 family.</text>
</comment>
<dbReference type="Pfam" id="PF00497">
    <property type="entry name" value="SBP_bac_3"/>
    <property type="match status" value="1"/>
</dbReference>
<protein>
    <submittedName>
        <fullName evidence="8">Glutamine ABC transporter substrate-binding protein</fullName>
    </submittedName>
</protein>
<dbReference type="GO" id="GO:0016020">
    <property type="term" value="C:membrane"/>
    <property type="evidence" value="ECO:0007669"/>
    <property type="project" value="InterPro"/>
</dbReference>
<evidence type="ECO:0000313" key="9">
    <source>
        <dbReference type="Proteomes" id="UP000256838"/>
    </source>
</evidence>
<evidence type="ECO:0000256" key="4">
    <source>
        <dbReference type="RuleBase" id="RU003744"/>
    </source>
</evidence>
<dbReference type="PANTHER" id="PTHR35936">
    <property type="entry name" value="MEMBRANE-BOUND LYTIC MUREIN TRANSGLYCOSYLASE F"/>
    <property type="match status" value="1"/>
</dbReference>
<comment type="caution">
    <text evidence="8">The sequence shown here is derived from an EMBL/GenBank/DDBJ whole genome shotgun (WGS) entry which is preliminary data.</text>
</comment>
<dbReference type="PROSITE" id="PS01039">
    <property type="entry name" value="SBP_BACTERIAL_3"/>
    <property type="match status" value="1"/>
</dbReference>
<dbReference type="SMART" id="SM00079">
    <property type="entry name" value="PBPe"/>
    <property type="match status" value="1"/>
</dbReference>
<name>A0A3D8K0W3_9BURK</name>
<dbReference type="RefSeq" id="WP_115534287.1">
    <property type="nucleotide sequence ID" value="NZ_QRGA01000007.1"/>
</dbReference>
<dbReference type="Gene3D" id="3.40.190.10">
    <property type="entry name" value="Periplasmic binding protein-like II"/>
    <property type="match status" value="2"/>
</dbReference>
<proteinExistence type="inferred from homology"/>
<gene>
    <name evidence="8" type="ORF">DWV00_14700</name>
</gene>
<dbReference type="GO" id="GO:0030313">
    <property type="term" value="C:cell envelope"/>
    <property type="evidence" value="ECO:0007669"/>
    <property type="project" value="UniProtKB-SubCell"/>
</dbReference>
<dbReference type="OrthoDB" id="368476at2"/>
<dbReference type="AlphaFoldDB" id="A0A3D8K0W3"/>
<dbReference type="SUPFAM" id="SSF53850">
    <property type="entry name" value="Periplasmic binding protein-like II"/>
    <property type="match status" value="1"/>
</dbReference>
<dbReference type="InterPro" id="IPR001638">
    <property type="entry name" value="Solute-binding_3/MltF_N"/>
</dbReference>
<dbReference type="PANTHER" id="PTHR35936:SF17">
    <property type="entry name" value="ARGININE-BINDING EXTRACELLULAR PROTEIN ARTP"/>
    <property type="match status" value="1"/>
</dbReference>
<organism evidence="8 9">
    <name type="scientific">Trinickia dinghuensis</name>
    <dbReference type="NCBI Taxonomy" id="2291023"/>
    <lineage>
        <taxon>Bacteria</taxon>
        <taxon>Pseudomonadati</taxon>
        <taxon>Pseudomonadota</taxon>
        <taxon>Betaproteobacteria</taxon>
        <taxon>Burkholderiales</taxon>
        <taxon>Burkholderiaceae</taxon>
        <taxon>Trinickia</taxon>
    </lineage>
</organism>
<evidence type="ECO:0000259" key="6">
    <source>
        <dbReference type="SMART" id="SM00062"/>
    </source>
</evidence>
<reference evidence="8 9" key="1">
    <citation type="submission" date="2018-08" db="EMBL/GenBank/DDBJ databases">
        <title>Paraburkholderia sp. DHOM06 isolated from forest soil.</title>
        <authorList>
            <person name="Gao Z.-H."/>
            <person name="Qiu L.-H."/>
        </authorList>
    </citation>
    <scope>NUCLEOTIDE SEQUENCE [LARGE SCALE GENOMIC DNA]</scope>
    <source>
        <strain evidence="8 9">DHOM06</strain>
    </source>
</reference>
<sequence length="251" mass="27139">MKPIRLLAALFLSAAFAVAAAPSSALAADADSGALKVATDATFPPMEYTENNARTGFDVDLMNALAKAMGKQVQWTDIDFKGLVPGLVAHRFDVAISAIYITPERAQVVDFTEPYYAGGLVALVKANSPIKTLADLNGKKVSVQVGTKSVNFLAQNYPQVHRVEVEKNEEMFDLVGIGRADAAVTGKPAAYQFVRTRPGFRVLDEQLTTEKYGIAVRKDEPQLRDALNGALQKIKADGTYAALVKKWFSSK</sequence>
<feature type="domain" description="Ionotropic glutamate receptor C-terminal" evidence="7">
    <location>
        <begin position="34"/>
        <end position="250"/>
    </location>
</feature>
<evidence type="ECO:0000256" key="3">
    <source>
        <dbReference type="ARBA" id="ARBA00022729"/>
    </source>
</evidence>
<evidence type="ECO:0000313" key="8">
    <source>
        <dbReference type="EMBL" id="RDU98534.1"/>
    </source>
</evidence>
<comment type="subcellular location">
    <subcellularLocation>
        <location evidence="1">Cell envelope</location>
    </subcellularLocation>
</comment>
<evidence type="ECO:0000256" key="1">
    <source>
        <dbReference type="ARBA" id="ARBA00004196"/>
    </source>
</evidence>
<evidence type="ECO:0000259" key="7">
    <source>
        <dbReference type="SMART" id="SM00079"/>
    </source>
</evidence>
<dbReference type="Proteomes" id="UP000256838">
    <property type="component" value="Unassembled WGS sequence"/>
</dbReference>
<accession>A0A3D8K0W3</accession>
<dbReference type="EMBL" id="QRGA01000007">
    <property type="protein sequence ID" value="RDU98534.1"/>
    <property type="molecule type" value="Genomic_DNA"/>
</dbReference>
<dbReference type="InterPro" id="IPR001320">
    <property type="entry name" value="Iontro_rcpt_C"/>
</dbReference>
<dbReference type="SMART" id="SM00062">
    <property type="entry name" value="PBPb"/>
    <property type="match status" value="1"/>
</dbReference>
<feature type="domain" description="Solute-binding protein family 3/N-terminal" evidence="6">
    <location>
        <begin position="34"/>
        <end position="251"/>
    </location>
</feature>